<keyword evidence="2" id="KW-0815">Transposition</keyword>
<feature type="domain" description="Transposase IS4-like" evidence="5">
    <location>
        <begin position="139"/>
        <end position="340"/>
    </location>
</feature>
<gene>
    <name evidence="6" type="ORF">V2W34_18985</name>
</gene>
<dbReference type="SUPFAM" id="SSF53098">
    <property type="entry name" value="Ribonuclease H-like"/>
    <property type="match status" value="1"/>
</dbReference>
<evidence type="ECO:0000259" key="5">
    <source>
        <dbReference type="Pfam" id="PF01609"/>
    </source>
</evidence>
<feature type="non-terminal residue" evidence="6">
    <location>
        <position position="1"/>
    </location>
</feature>
<dbReference type="EMBL" id="JAZHPM010000069">
    <property type="protein sequence ID" value="MEF2294073.1"/>
    <property type="molecule type" value="Genomic_DNA"/>
</dbReference>
<evidence type="ECO:0000256" key="3">
    <source>
        <dbReference type="ARBA" id="ARBA00023125"/>
    </source>
</evidence>
<dbReference type="InterPro" id="IPR002559">
    <property type="entry name" value="Transposase_11"/>
</dbReference>
<keyword evidence="7" id="KW-1185">Reference proteome</keyword>
<name>A0ABU7VMS6_9BACI</name>
<dbReference type="PANTHER" id="PTHR33258:SF1">
    <property type="entry name" value="TRANSPOSASE INSL FOR INSERTION SEQUENCE ELEMENT IS186A-RELATED"/>
    <property type="match status" value="1"/>
</dbReference>
<reference evidence="6 7" key="1">
    <citation type="submission" date="2024-01" db="EMBL/GenBank/DDBJ databases">
        <title>Survival strategy associated with biotechnological potential of Virgibacillus dokdonensis T4.6 isolated from salt-fermented shrimp paste.</title>
        <authorList>
            <person name="Doan T.V."/>
            <person name="Quach N.T."/>
            <person name="Phi Q.-T."/>
        </authorList>
    </citation>
    <scope>NUCLEOTIDE SEQUENCE [LARGE SCALE GENOMIC DNA]</scope>
    <source>
        <strain evidence="6 7">T4.6</strain>
    </source>
</reference>
<keyword evidence="3" id="KW-0238">DNA-binding</keyword>
<dbReference type="NCBIfam" id="NF033592">
    <property type="entry name" value="transpos_IS4_1"/>
    <property type="match status" value="1"/>
</dbReference>
<evidence type="ECO:0000256" key="2">
    <source>
        <dbReference type="ARBA" id="ARBA00022578"/>
    </source>
</evidence>
<protein>
    <submittedName>
        <fullName evidence="6">IS4 family transposase</fullName>
    </submittedName>
</protein>
<dbReference type="RefSeq" id="WP_331806061.1">
    <property type="nucleotide sequence ID" value="NZ_JAZHPM010000069.1"/>
</dbReference>
<accession>A0ABU7VMS6</accession>
<evidence type="ECO:0000313" key="6">
    <source>
        <dbReference type="EMBL" id="MEF2294073.1"/>
    </source>
</evidence>
<evidence type="ECO:0000313" key="7">
    <source>
        <dbReference type="Proteomes" id="UP001356080"/>
    </source>
</evidence>
<dbReference type="InterPro" id="IPR012337">
    <property type="entry name" value="RNaseH-like_sf"/>
</dbReference>
<evidence type="ECO:0000256" key="4">
    <source>
        <dbReference type="ARBA" id="ARBA00023172"/>
    </source>
</evidence>
<comment type="caution">
    <text evidence="6">The sequence shown here is derived from an EMBL/GenBank/DDBJ whole genome shotgun (WGS) entry which is preliminary data.</text>
</comment>
<evidence type="ECO:0000256" key="1">
    <source>
        <dbReference type="ARBA" id="ARBA00010075"/>
    </source>
</evidence>
<organism evidence="6 7">
    <name type="scientific">Virgibacillus dokdonensis</name>
    <dbReference type="NCBI Taxonomy" id="302167"/>
    <lineage>
        <taxon>Bacteria</taxon>
        <taxon>Bacillati</taxon>
        <taxon>Bacillota</taxon>
        <taxon>Bacilli</taxon>
        <taxon>Bacillales</taxon>
        <taxon>Bacillaceae</taxon>
        <taxon>Virgibacillus</taxon>
    </lineage>
</organism>
<proteinExistence type="inferred from homology"/>
<keyword evidence="4" id="KW-0233">DNA recombination</keyword>
<dbReference type="Pfam" id="PF01609">
    <property type="entry name" value="DDE_Tnp_1"/>
    <property type="match status" value="1"/>
</dbReference>
<sequence length="422" mass="48795">GSPVQIPNYKESFMDNHTIKMVFKEYIHPLDTKVIQKMIDIEGVDKYVKKLDTIAYIRLFIYAQLKKSENLAVISQSVSRKKTVQRLVGIDSISKSQLSRKNRQIPHEIPEAILRHLIQKVQYTLGPVKAGKALLQLHLIDSSTISMCLSGYEWADFRETKAGIKMHTSIRLCNDTLSLDKMILTPARPADETQLDELIVYQLDVLHVFDRGYFNFAKFDAYSEKGIKFATRIKANTVVHVVEELLVDPSSPITRHAMVTIGNMKHPLQLIETTDSNGKPIRIVCNDAKRSAQEISDIYRNRWKIELFFKWIKQHLVITTLYGKSENAVYNQVYLAMITFCLIILMKNKIGFKGTLLEMLRWIKDGYDQSMATFILKVRKEPERESSGRRRWDNERIFAETLAQYETGDVLHLDDLTYDPFV</sequence>
<dbReference type="Proteomes" id="UP001356080">
    <property type="component" value="Unassembled WGS sequence"/>
</dbReference>
<dbReference type="PANTHER" id="PTHR33258">
    <property type="entry name" value="TRANSPOSASE INSL FOR INSERTION SEQUENCE ELEMENT IS186A-RELATED"/>
    <property type="match status" value="1"/>
</dbReference>
<comment type="similarity">
    <text evidence="1">Belongs to the transposase 11 family.</text>
</comment>
<dbReference type="InterPro" id="IPR047952">
    <property type="entry name" value="Transpos_IS4"/>
</dbReference>